<accession>A0A3P9ILL1</accession>
<dbReference type="InterPro" id="IPR040441">
    <property type="entry name" value="CFA20/CFAP20DC"/>
</dbReference>
<evidence type="ECO:0000313" key="3">
    <source>
        <dbReference type="Proteomes" id="UP000265200"/>
    </source>
</evidence>
<reference key="1">
    <citation type="journal article" date="2007" name="Nature">
        <title>The medaka draft genome and insights into vertebrate genome evolution.</title>
        <authorList>
            <person name="Kasahara M."/>
            <person name="Naruse K."/>
            <person name="Sasaki S."/>
            <person name="Nakatani Y."/>
            <person name="Qu W."/>
            <person name="Ahsan B."/>
            <person name="Yamada T."/>
            <person name="Nagayasu Y."/>
            <person name="Doi K."/>
            <person name="Kasai Y."/>
            <person name="Jindo T."/>
            <person name="Kobayashi D."/>
            <person name="Shimada A."/>
            <person name="Toyoda A."/>
            <person name="Kuroki Y."/>
            <person name="Fujiyama A."/>
            <person name="Sasaki T."/>
            <person name="Shimizu A."/>
            <person name="Asakawa S."/>
            <person name="Shimizu N."/>
            <person name="Hashimoto S."/>
            <person name="Yang J."/>
            <person name="Lee Y."/>
            <person name="Matsushima K."/>
            <person name="Sugano S."/>
            <person name="Sakaizumi M."/>
            <person name="Narita T."/>
            <person name="Ohishi K."/>
            <person name="Haga S."/>
            <person name="Ohta F."/>
            <person name="Nomoto H."/>
            <person name="Nogata K."/>
            <person name="Morishita T."/>
            <person name="Endo T."/>
            <person name="Shin-I T."/>
            <person name="Takeda H."/>
            <person name="Morishita S."/>
            <person name="Kohara Y."/>
        </authorList>
    </citation>
    <scope>NUCLEOTIDE SEQUENCE [LARGE SCALE GENOMIC DNA]</scope>
    <source>
        <strain>Hd-rR</strain>
    </source>
</reference>
<proteinExistence type="predicted"/>
<dbReference type="Ensembl" id="ENSORLT00015030311.1">
    <property type="protein sequence ID" value="ENSORLP00015020972.1"/>
    <property type="gene ID" value="ENSORLG00015022170.1"/>
</dbReference>
<feature type="domain" description="CFA20" evidence="1">
    <location>
        <begin position="58"/>
        <end position="159"/>
    </location>
</feature>
<sequence length="172" mass="20702">MRKYNFKHCNSSVSSIKEFKKIIMSKNQSETKDNHFRCTLDLNLGHGWSQQQFNLSDLTKYFYFEVQILDGKTVRQWIKFSTIQRETKVDHFRCTLALNLGDGWSHKTFNLSEITKTSSFRSDYMEKLRIQITANCRIWRVYFTDRLYLEDEIPKEFKLPLPIQRAKESHWN</sequence>
<evidence type="ECO:0000259" key="1">
    <source>
        <dbReference type="Pfam" id="PF05018"/>
    </source>
</evidence>
<dbReference type="PANTHER" id="PTHR12458">
    <property type="entry name" value="ORF PROTEIN"/>
    <property type="match status" value="1"/>
</dbReference>
<dbReference type="InterPro" id="IPR007714">
    <property type="entry name" value="CFA20_dom"/>
</dbReference>
<reference evidence="2 3" key="2">
    <citation type="submission" date="2017-04" db="EMBL/GenBank/DDBJ databases">
        <title>CpG methylation of centromeres and impact of large insertions on vertebrate speciation.</title>
        <authorList>
            <person name="Ichikawa K."/>
            <person name="Yoshimura J."/>
            <person name="Morishita S."/>
        </authorList>
    </citation>
    <scope>NUCLEOTIDE SEQUENCE</scope>
    <source>
        <strain evidence="2 3">HSOK</strain>
    </source>
</reference>
<protein>
    <recommendedName>
        <fullName evidence="1">CFA20 domain-containing protein</fullName>
    </recommendedName>
</protein>
<dbReference type="Proteomes" id="UP000265200">
    <property type="component" value="Chromosome 1"/>
</dbReference>
<dbReference type="Pfam" id="PF05018">
    <property type="entry name" value="CFA20_dom"/>
    <property type="match status" value="1"/>
</dbReference>
<evidence type="ECO:0000313" key="2">
    <source>
        <dbReference type="Ensembl" id="ENSORLP00015020972.1"/>
    </source>
</evidence>
<reference evidence="2" key="4">
    <citation type="submission" date="2025-09" db="UniProtKB">
        <authorList>
            <consortium name="Ensembl"/>
        </authorList>
    </citation>
    <scope>IDENTIFICATION</scope>
    <source>
        <strain evidence="2">HSOK</strain>
    </source>
</reference>
<dbReference type="AlphaFoldDB" id="A0A3P9ILL1"/>
<organism evidence="2 3">
    <name type="scientific">Oryzias latipes</name>
    <name type="common">Japanese rice fish</name>
    <name type="synonym">Japanese killifish</name>
    <dbReference type="NCBI Taxonomy" id="8090"/>
    <lineage>
        <taxon>Eukaryota</taxon>
        <taxon>Metazoa</taxon>
        <taxon>Chordata</taxon>
        <taxon>Craniata</taxon>
        <taxon>Vertebrata</taxon>
        <taxon>Euteleostomi</taxon>
        <taxon>Actinopterygii</taxon>
        <taxon>Neopterygii</taxon>
        <taxon>Teleostei</taxon>
        <taxon>Neoteleostei</taxon>
        <taxon>Acanthomorphata</taxon>
        <taxon>Ovalentaria</taxon>
        <taxon>Atherinomorphae</taxon>
        <taxon>Beloniformes</taxon>
        <taxon>Adrianichthyidae</taxon>
        <taxon>Oryziinae</taxon>
        <taxon>Oryzias</taxon>
    </lineage>
</organism>
<reference evidence="2" key="3">
    <citation type="submission" date="2025-08" db="UniProtKB">
        <authorList>
            <consortium name="Ensembl"/>
        </authorList>
    </citation>
    <scope>IDENTIFICATION</scope>
    <source>
        <strain evidence="2">HSOK</strain>
    </source>
</reference>
<name>A0A3P9ILL1_ORYLA</name>